<protein>
    <submittedName>
        <fullName evidence="1">Uncharacterized protein</fullName>
    </submittedName>
</protein>
<proteinExistence type="predicted"/>
<name>A0A6S6VZC2_9PLEO</name>
<evidence type="ECO:0000313" key="2">
    <source>
        <dbReference type="Proteomes" id="UP000472372"/>
    </source>
</evidence>
<sequence length="92" mass="10167">MAFQIAPTLIVFLVILGAGALVCCGFAVYRFFGEPDDDSQFNRSAEQDAYMREVRERTFRTLPNMPLKGPYFPNGNLSHAPISPSGTNTTYG</sequence>
<evidence type="ECO:0000313" key="1">
    <source>
        <dbReference type="EMBL" id="CAE7030356.1"/>
    </source>
</evidence>
<dbReference type="Proteomes" id="UP000472372">
    <property type="component" value="Chromosome 4"/>
</dbReference>
<dbReference type="EMBL" id="HG992980">
    <property type="protein sequence ID" value="CAE7030356.1"/>
    <property type="molecule type" value="Genomic_DNA"/>
</dbReference>
<gene>
    <name evidence="1" type="ORF">PTTW11_04490</name>
</gene>
<organism evidence="1 2">
    <name type="scientific">Pyrenophora teres f. teres</name>
    <dbReference type="NCBI Taxonomy" id="97479"/>
    <lineage>
        <taxon>Eukaryota</taxon>
        <taxon>Fungi</taxon>
        <taxon>Dikarya</taxon>
        <taxon>Ascomycota</taxon>
        <taxon>Pezizomycotina</taxon>
        <taxon>Dothideomycetes</taxon>
        <taxon>Pleosporomycetidae</taxon>
        <taxon>Pleosporales</taxon>
        <taxon>Pleosporineae</taxon>
        <taxon>Pleosporaceae</taxon>
        <taxon>Pyrenophora</taxon>
    </lineage>
</organism>
<accession>A0A6S6VZC2</accession>
<dbReference type="AlphaFoldDB" id="A0A6S6VZC2"/>
<reference evidence="1" key="1">
    <citation type="submission" date="2021-02" db="EMBL/GenBank/DDBJ databases">
        <authorList>
            <person name="Syme A R."/>
            <person name="Syme A R."/>
            <person name="Moolhuijzen P."/>
        </authorList>
    </citation>
    <scope>NUCLEOTIDE SEQUENCE</scope>
    <source>
        <strain evidence="1">W1-1</strain>
    </source>
</reference>